<feature type="compositionally biased region" description="Low complexity" evidence="1">
    <location>
        <begin position="342"/>
        <end position="357"/>
    </location>
</feature>
<proteinExistence type="predicted"/>
<accession>A0A3F2RDX4</accession>
<dbReference type="Gene3D" id="3.30.530.20">
    <property type="match status" value="1"/>
</dbReference>
<dbReference type="InterPro" id="IPR023393">
    <property type="entry name" value="START-like_dom_sf"/>
</dbReference>
<dbReference type="AlphaFoldDB" id="A0A3F2RDX4"/>
<dbReference type="EMBL" id="MBAD02001069">
    <property type="protein sequence ID" value="RLN59100.1"/>
    <property type="molecule type" value="Genomic_DNA"/>
</dbReference>
<evidence type="ECO:0000256" key="1">
    <source>
        <dbReference type="SAM" id="MobiDB-lite"/>
    </source>
</evidence>
<comment type="caution">
    <text evidence="2">The sequence shown here is derived from an EMBL/GenBank/DDBJ whole genome shotgun (WGS) entry which is preliminary data.</text>
</comment>
<protein>
    <recommendedName>
        <fullName evidence="6">START domain-containing protein</fullName>
    </recommendedName>
</protein>
<feature type="region of interest" description="Disordered" evidence="1">
    <location>
        <begin position="417"/>
        <end position="490"/>
    </location>
</feature>
<evidence type="ECO:0000313" key="2">
    <source>
        <dbReference type="EMBL" id="RLN54059.1"/>
    </source>
</evidence>
<evidence type="ECO:0000313" key="3">
    <source>
        <dbReference type="EMBL" id="RLN59100.1"/>
    </source>
</evidence>
<feature type="compositionally biased region" description="Basic and acidic residues" evidence="1">
    <location>
        <begin position="468"/>
        <end position="482"/>
    </location>
</feature>
<evidence type="ECO:0000313" key="4">
    <source>
        <dbReference type="Proteomes" id="UP000277300"/>
    </source>
</evidence>
<dbReference type="EMBL" id="MBDO02000552">
    <property type="protein sequence ID" value="RLN54059.1"/>
    <property type="molecule type" value="Genomic_DNA"/>
</dbReference>
<feature type="compositionally biased region" description="Low complexity" evidence="1">
    <location>
        <begin position="429"/>
        <end position="443"/>
    </location>
</feature>
<dbReference type="Proteomes" id="UP000277300">
    <property type="component" value="Unassembled WGS sequence"/>
</dbReference>
<feature type="compositionally biased region" description="Polar residues" evidence="1">
    <location>
        <begin position="330"/>
        <end position="341"/>
    </location>
</feature>
<dbReference type="OrthoDB" id="104733at2759"/>
<organism evidence="2 4">
    <name type="scientific">Phytophthora kernoviae</name>
    <dbReference type="NCBI Taxonomy" id="325452"/>
    <lineage>
        <taxon>Eukaryota</taxon>
        <taxon>Sar</taxon>
        <taxon>Stramenopiles</taxon>
        <taxon>Oomycota</taxon>
        <taxon>Peronosporomycetes</taxon>
        <taxon>Peronosporales</taxon>
        <taxon>Peronosporaceae</taxon>
        <taxon>Phytophthora</taxon>
    </lineage>
</organism>
<dbReference type="InterPro" id="IPR052727">
    <property type="entry name" value="Rab4/Rab5_effector"/>
</dbReference>
<evidence type="ECO:0008006" key="6">
    <source>
        <dbReference type="Google" id="ProtNLM"/>
    </source>
</evidence>
<evidence type="ECO:0000313" key="5">
    <source>
        <dbReference type="Proteomes" id="UP000284657"/>
    </source>
</evidence>
<dbReference type="PANTHER" id="PTHR13510">
    <property type="entry name" value="FYVE-FINGER-CONTAINING RAB5 EFFECTOR PROTEIN RABENOSYN-5-RELATED"/>
    <property type="match status" value="1"/>
</dbReference>
<dbReference type="PANTHER" id="PTHR13510:SF44">
    <property type="entry name" value="RABENOSYN-5"/>
    <property type="match status" value="1"/>
</dbReference>
<feature type="region of interest" description="Disordered" evidence="1">
    <location>
        <begin position="330"/>
        <end position="373"/>
    </location>
</feature>
<dbReference type="Proteomes" id="UP000284657">
    <property type="component" value="Unassembled WGS sequence"/>
</dbReference>
<name>A0A3F2RDX4_9STRA</name>
<reference evidence="4 5" key="1">
    <citation type="submission" date="2018-07" db="EMBL/GenBank/DDBJ databases">
        <title>Genome sequencing of oomycete isolates from Chile give support for New Zealand origin for Phytophthora kernoviae and make available the first Nothophytophthora sp. genome.</title>
        <authorList>
            <person name="Studholme D.J."/>
            <person name="Sanfuentes E."/>
            <person name="Panda P."/>
            <person name="Hill R."/>
            <person name="Sambles C."/>
            <person name="Grant M."/>
            <person name="Williams N.M."/>
            <person name="Mcdougal R.L."/>
        </authorList>
    </citation>
    <scope>NUCLEOTIDE SEQUENCE [LARGE SCALE GENOMIC DNA]</scope>
    <source>
        <strain evidence="2">Chile6</strain>
        <strain evidence="3">Chile7</strain>
    </source>
</reference>
<feature type="compositionally biased region" description="Polar residues" evidence="1">
    <location>
        <begin position="448"/>
        <end position="459"/>
    </location>
</feature>
<gene>
    <name evidence="3" type="ORF">BBJ29_008005</name>
    <name evidence="2" type="ORF">BBP00_00009082</name>
</gene>
<sequence>MDSNSPLGGIPRLQFSEERRRQFEAMSDDMLEHTLNVHNEFHASKKQSKTNKQWKLVRRKKSLNIYRERGKSSSKKERTLLCSGVVPGTIEDMINGTYADNTDSMRISLSILTDTFMDGSVLHVFEKNPVASSVIFSGIKWMALKMPSTASLIHDRDVLAYHRIGRIVDNRRGQYFVYYVAQSIDLPELPANQQRHLERAEVSLCYLFRQVQEDWVGCFIMGSTTMGGSMPRSMGEFIAAERMLTVGKFLRVAHAKAYLTLMMNNAERLPSTSDCCDVCMKAPKILEVFRLAPRTQRPEKEIFCSQCISEVTKTTTSSFYMSSLNKSTNQSFVSASTDPKPSSSGMGSSSSASSQSQDFSEIDSEAWLPAPPDLPENLDGLATFIERASIVNARDPQWNQQELEYLSDMLRESGHYRAPQATSRSPVQSNNSHTSNSSSNQGSHAHRTQSYTQGFNPSSSLPPPDSGNKLDRRLSRSYDRQKYFNVDELD</sequence>